<name>A0A266QCB7_9GAMM</name>
<dbReference type="GO" id="GO:0003677">
    <property type="term" value="F:DNA binding"/>
    <property type="evidence" value="ECO:0007669"/>
    <property type="project" value="UniProtKB-KW"/>
</dbReference>
<dbReference type="AlphaFoldDB" id="A0A266QCB7"/>
<accession>A0A266QCB7</accession>
<comment type="caution">
    <text evidence="5">The sequence shown here is derived from an EMBL/GenBank/DDBJ whole genome shotgun (WGS) entry which is preliminary data.</text>
</comment>
<gene>
    <name evidence="5" type="ORF">CBP51_11225</name>
</gene>
<dbReference type="Pfam" id="PF01420">
    <property type="entry name" value="Methylase_S"/>
    <property type="match status" value="2"/>
</dbReference>
<evidence type="ECO:0000313" key="5">
    <source>
        <dbReference type="EMBL" id="OZY87512.1"/>
    </source>
</evidence>
<keyword evidence="3" id="KW-0238">DNA-binding</keyword>
<reference evidence="6" key="1">
    <citation type="submission" date="2017-05" db="EMBL/GenBank/DDBJ databases">
        <authorList>
            <person name="Barney B.M."/>
        </authorList>
    </citation>
    <scope>NUCLEOTIDE SEQUENCE [LARGE SCALE GENOMIC DNA]</scope>
    <source>
        <strain evidence="6">PSBB022</strain>
    </source>
</reference>
<dbReference type="Gene3D" id="1.10.287.1120">
    <property type="entry name" value="Bipartite methylase S protein"/>
    <property type="match status" value="1"/>
</dbReference>
<proteinExistence type="inferred from homology"/>
<dbReference type="InterPro" id="IPR052021">
    <property type="entry name" value="Type-I_RS_S_subunit"/>
</dbReference>
<evidence type="ECO:0000256" key="3">
    <source>
        <dbReference type="ARBA" id="ARBA00023125"/>
    </source>
</evidence>
<sequence>MPLQKNCRRFWWSWGMSEWHQLTFGDIALFKKGINYKSEDYADSQYGYPFITIKCFIKGGGYQPKGIKFYDGFATASDYLNEGDLLFAVTDLTRAGDIVGSPLCVPEFGTNKRALASMDCMRIDPFLNLCDKKFLYQKMMLSDVRRQMVAYSAGSTVLHLDIKKVPYIKISIPISIAVQQKIASILTSIDTAIEKTEALIEKYQQIKSGLVHDLFTRGVLPNGQLRPTREQAPELYQETKIGWIPREWQITLCSKVCEKIIDCKNRTPPIEPDGHPVIRTPNVRDGKFVDRDLVYTDAESYRIWTARGAPVPGDIVITREAPVGEVCIIPDRHPEACLGQRMMLYRPDNQYIDSIYFLYALQSKQIQTRLDLISGGSTVGHVRVGDIRDLWMILPDSIDEQRKIGDFLQGADKKLEKERSFLEKLELKKLGLMQDLLTGKVPVTVSEIANQEEAHA</sequence>
<keyword evidence="6" id="KW-1185">Reference proteome</keyword>
<dbReference type="InterPro" id="IPR044946">
    <property type="entry name" value="Restrct_endonuc_typeI_TRD_sf"/>
</dbReference>
<dbReference type="Gene3D" id="3.90.220.20">
    <property type="entry name" value="DNA methylase specificity domains"/>
    <property type="match status" value="2"/>
</dbReference>
<dbReference type="SUPFAM" id="SSF116734">
    <property type="entry name" value="DNA methylase specificity domain"/>
    <property type="match status" value="2"/>
</dbReference>
<evidence type="ECO:0000256" key="1">
    <source>
        <dbReference type="ARBA" id="ARBA00010923"/>
    </source>
</evidence>
<dbReference type="PANTHER" id="PTHR30408">
    <property type="entry name" value="TYPE-1 RESTRICTION ENZYME ECOKI SPECIFICITY PROTEIN"/>
    <property type="match status" value="1"/>
</dbReference>
<protein>
    <recommendedName>
        <fullName evidence="4">Type I restriction modification DNA specificity domain-containing protein</fullName>
    </recommendedName>
</protein>
<keyword evidence="2" id="KW-0680">Restriction system</keyword>
<comment type="similarity">
    <text evidence="1">Belongs to the type-I restriction system S methylase family.</text>
</comment>
<dbReference type="CDD" id="cd17246">
    <property type="entry name" value="RMtype1_S_SonII-TRD2-CR2_like"/>
    <property type="match status" value="1"/>
</dbReference>
<dbReference type="Proteomes" id="UP000216101">
    <property type="component" value="Unassembled WGS sequence"/>
</dbReference>
<dbReference type="GO" id="GO:0009307">
    <property type="term" value="P:DNA restriction-modification system"/>
    <property type="evidence" value="ECO:0007669"/>
    <property type="project" value="UniProtKB-KW"/>
</dbReference>
<dbReference type="EMBL" id="NHNI01000001">
    <property type="protein sequence ID" value="OZY87512.1"/>
    <property type="molecule type" value="Genomic_DNA"/>
</dbReference>
<organism evidence="5 6">
    <name type="scientific">Cellvibrio mixtus</name>
    <dbReference type="NCBI Taxonomy" id="39650"/>
    <lineage>
        <taxon>Bacteria</taxon>
        <taxon>Pseudomonadati</taxon>
        <taxon>Pseudomonadota</taxon>
        <taxon>Gammaproteobacteria</taxon>
        <taxon>Cellvibrionales</taxon>
        <taxon>Cellvibrionaceae</taxon>
        <taxon>Cellvibrio</taxon>
    </lineage>
</organism>
<dbReference type="InterPro" id="IPR000055">
    <property type="entry name" value="Restrct_endonuc_typeI_TRD"/>
</dbReference>
<evidence type="ECO:0000256" key="2">
    <source>
        <dbReference type="ARBA" id="ARBA00022747"/>
    </source>
</evidence>
<evidence type="ECO:0000313" key="6">
    <source>
        <dbReference type="Proteomes" id="UP000216101"/>
    </source>
</evidence>
<evidence type="ECO:0000259" key="4">
    <source>
        <dbReference type="Pfam" id="PF01420"/>
    </source>
</evidence>
<feature type="domain" description="Type I restriction modification DNA specificity" evidence="4">
    <location>
        <begin position="313"/>
        <end position="419"/>
    </location>
</feature>
<dbReference type="PANTHER" id="PTHR30408:SF12">
    <property type="entry name" value="TYPE I RESTRICTION ENZYME MJAVIII SPECIFICITY SUBUNIT"/>
    <property type="match status" value="1"/>
</dbReference>
<feature type="domain" description="Type I restriction modification DNA specificity" evidence="4">
    <location>
        <begin position="16"/>
        <end position="197"/>
    </location>
</feature>